<evidence type="ECO:0000313" key="2">
    <source>
        <dbReference type="Proteomes" id="UP000002027"/>
    </source>
</evidence>
<dbReference type="Gene3D" id="3.40.50.300">
    <property type="entry name" value="P-loop containing nucleotide triphosphate hydrolases"/>
    <property type="match status" value="1"/>
</dbReference>
<organism evidence="1 2">
    <name type="scientific">Sphaerobacter thermophilus (strain ATCC 49802 / DSM 20745 / KCCM 41009 / NCIMB 13125 / S 6022)</name>
    <dbReference type="NCBI Taxonomy" id="479434"/>
    <lineage>
        <taxon>Bacteria</taxon>
        <taxon>Pseudomonadati</taxon>
        <taxon>Thermomicrobiota</taxon>
        <taxon>Thermomicrobia</taxon>
        <taxon>Sphaerobacterales</taxon>
        <taxon>Sphaerobacterineae</taxon>
        <taxon>Sphaerobacteraceae</taxon>
        <taxon>Sphaerobacter</taxon>
    </lineage>
</organism>
<dbReference type="SUPFAM" id="SSF52540">
    <property type="entry name" value="P-loop containing nucleoside triphosphate hydrolases"/>
    <property type="match status" value="1"/>
</dbReference>
<dbReference type="OrthoDB" id="161534at2"/>
<dbReference type="STRING" id="479434.Sthe_0970"/>
<proteinExistence type="predicted"/>
<dbReference type="Proteomes" id="UP000002027">
    <property type="component" value="Chromosome 1"/>
</dbReference>
<reference evidence="2" key="1">
    <citation type="submission" date="2009-11" db="EMBL/GenBank/DDBJ databases">
        <title>The complete chromosome 1 of Sphaerobacter thermophilus DSM 20745.</title>
        <authorList>
            <person name="Lucas S."/>
            <person name="Copeland A."/>
            <person name="Lapidus A."/>
            <person name="Glavina del Rio T."/>
            <person name="Dalin E."/>
            <person name="Tice H."/>
            <person name="Bruce D."/>
            <person name="Goodwin L."/>
            <person name="Pitluck S."/>
            <person name="Kyrpides N."/>
            <person name="Mavromatis K."/>
            <person name="Ivanova N."/>
            <person name="Mikhailova N."/>
            <person name="LaButti K.M."/>
            <person name="Clum A."/>
            <person name="Sun H.I."/>
            <person name="Brettin T."/>
            <person name="Detter J.C."/>
            <person name="Han C."/>
            <person name="Larimer F."/>
            <person name="Land M."/>
            <person name="Hauser L."/>
            <person name="Markowitz V."/>
            <person name="Cheng J.F."/>
            <person name="Hugenholtz P."/>
            <person name="Woyke T."/>
            <person name="Wu D."/>
            <person name="Steenblock K."/>
            <person name="Schneider S."/>
            <person name="Pukall R."/>
            <person name="Goeker M."/>
            <person name="Klenk H.P."/>
            <person name="Eisen J.A."/>
        </authorList>
    </citation>
    <scope>NUCLEOTIDE SEQUENCE [LARGE SCALE GENOMIC DNA]</scope>
    <source>
        <strain evidence="2">ATCC 49802 / DSM 20745 / S 6022</strain>
    </source>
</reference>
<protein>
    <recommendedName>
        <fullName evidence="3">Shikimate kinase</fullName>
    </recommendedName>
</protein>
<dbReference type="eggNOG" id="COG0283">
    <property type="taxonomic scope" value="Bacteria"/>
</dbReference>
<reference evidence="1 2" key="2">
    <citation type="journal article" date="2010" name="Stand. Genomic Sci.">
        <title>Complete genome sequence of Desulfohalobium retbaense type strain (HR(100)).</title>
        <authorList>
            <person name="Spring S."/>
            <person name="Nolan M."/>
            <person name="Lapidus A."/>
            <person name="Glavina Del Rio T."/>
            <person name="Copeland A."/>
            <person name="Tice H."/>
            <person name="Cheng J.F."/>
            <person name="Lucas S."/>
            <person name="Land M."/>
            <person name="Chen F."/>
            <person name="Bruce D."/>
            <person name="Goodwin L."/>
            <person name="Pitluck S."/>
            <person name="Ivanova N."/>
            <person name="Mavromatis K."/>
            <person name="Mikhailova N."/>
            <person name="Pati A."/>
            <person name="Chen A."/>
            <person name="Palaniappan K."/>
            <person name="Hauser L."/>
            <person name="Chang Y.J."/>
            <person name="Jeffries C.D."/>
            <person name="Munk C."/>
            <person name="Kiss H."/>
            <person name="Chain P."/>
            <person name="Han C."/>
            <person name="Brettin T."/>
            <person name="Detter J.C."/>
            <person name="Schuler E."/>
            <person name="Goker M."/>
            <person name="Rohde M."/>
            <person name="Bristow J."/>
            <person name="Eisen J.A."/>
            <person name="Markowitz V."/>
            <person name="Hugenholtz P."/>
            <person name="Kyrpides N.C."/>
            <person name="Klenk H.P."/>
        </authorList>
    </citation>
    <scope>NUCLEOTIDE SEQUENCE [LARGE SCALE GENOMIC DNA]</scope>
    <source>
        <strain evidence="2">ATCC 49802 / DSM 20745 / S 6022</strain>
    </source>
</reference>
<dbReference type="AlphaFoldDB" id="D1C2D9"/>
<dbReference type="KEGG" id="sti:Sthe_0970"/>
<sequence length="112" mass="12513">MRIAVVGVCASGKTTIVRALRQAGYDAYVVAQEHSIIPDLWRRSRPDHVVVLEADLETIRQRRGPAWPEWLYRTQCDRLADARANATVTIDTGALTVDETVRAILAAIESRE</sequence>
<name>D1C2D9_SPHTD</name>
<keyword evidence="2" id="KW-1185">Reference proteome</keyword>
<dbReference type="HOGENOM" id="CLU_160060_0_0_0"/>
<evidence type="ECO:0008006" key="3">
    <source>
        <dbReference type="Google" id="ProtNLM"/>
    </source>
</evidence>
<gene>
    <name evidence="1" type="ordered locus">Sthe_0970</name>
</gene>
<dbReference type="InterPro" id="IPR027417">
    <property type="entry name" value="P-loop_NTPase"/>
</dbReference>
<dbReference type="RefSeq" id="WP_012871453.1">
    <property type="nucleotide sequence ID" value="NC_013523.1"/>
</dbReference>
<accession>D1C2D9</accession>
<dbReference type="EMBL" id="CP001823">
    <property type="protein sequence ID" value="ACZ38406.1"/>
    <property type="molecule type" value="Genomic_DNA"/>
</dbReference>
<evidence type="ECO:0000313" key="1">
    <source>
        <dbReference type="EMBL" id="ACZ38406.1"/>
    </source>
</evidence>
<dbReference type="InParanoid" id="D1C2D9"/>